<dbReference type="InterPro" id="IPR008991">
    <property type="entry name" value="Translation_prot_SH3-like_sf"/>
</dbReference>
<keyword evidence="2" id="KW-0689">Ribosomal protein</keyword>
<keyword evidence="7" id="KW-1185">Reference proteome</keyword>
<evidence type="ECO:0000256" key="2">
    <source>
        <dbReference type="ARBA" id="ARBA00022980"/>
    </source>
</evidence>
<dbReference type="Gramene" id="QL04p055069:mrna">
    <property type="protein sequence ID" value="QL04p055069:mrna"/>
    <property type="gene ID" value="QL04p055069"/>
</dbReference>
<dbReference type="SMART" id="SM01382">
    <property type="entry name" value="Ribosomal_L2_C"/>
    <property type="match status" value="1"/>
</dbReference>
<protein>
    <recommendedName>
        <fullName evidence="5">Large ribosomal subunit protein uL2 C-terminal domain-containing protein</fullName>
    </recommendedName>
</protein>
<evidence type="ECO:0000256" key="1">
    <source>
        <dbReference type="ARBA" id="ARBA00005636"/>
    </source>
</evidence>
<dbReference type="GO" id="GO:0006412">
    <property type="term" value="P:translation"/>
    <property type="evidence" value="ECO:0007669"/>
    <property type="project" value="InterPro"/>
</dbReference>
<dbReference type="InterPro" id="IPR014722">
    <property type="entry name" value="Rib_uL2_dom2"/>
</dbReference>
<feature type="region of interest" description="Disordered" evidence="4">
    <location>
        <begin position="38"/>
        <end position="57"/>
    </location>
</feature>
<dbReference type="SUPFAM" id="SSF54427">
    <property type="entry name" value="NTF2-like"/>
    <property type="match status" value="1"/>
</dbReference>
<evidence type="ECO:0000313" key="6">
    <source>
        <dbReference type="EnsemblPlants" id="QL04p055069:mrna"/>
    </source>
</evidence>
<dbReference type="PANTHER" id="PTHR34123">
    <property type="entry name" value="OS04G0578200 PROTEIN"/>
    <property type="match status" value="1"/>
</dbReference>
<keyword evidence="3" id="KW-0687">Ribonucleoprotein</keyword>
<dbReference type="InterPro" id="IPR018790">
    <property type="entry name" value="DUF2358"/>
</dbReference>
<dbReference type="SUPFAM" id="SSF50104">
    <property type="entry name" value="Translation proteins SH3-like domain"/>
    <property type="match status" value="1"/>
</dbReference>
<dbReference type="FunCoup" id="A0A7N2LGJ1">
    <property type="interactions" value="900"/>
</dbReference>
<dbReference type="AlphaFoldDB" id="A0A7N2LGJ1"/>
<dbReference type="InParanoid" id="A0A7N2LGJ1"/>
<dbReference type="PANTHER" id="PTHR34123:SF1">
    <property type="entry name" value="OS04G0578200 PROTEIN"/>
    <property type="match status" value="1"/>
</dbReference>
<evidence type="ECO:0000313" key="7">
    <source>
        <dbReference type="Proteomes" id="UP000594261"/>
    </source>
</evidence>
<dbReference type="InterPro" id="IPR022669">
    <property type="entry name" value="Ribosomal_uL2_C"/>
</dbReference>
<dbReference type="GO" id="GO:0005840">
    <property type="term" value="C:ribosome"/>
    <property type="evidence" value="ECO:0007669"/>
    <property type="project" value="UniProtKB-KW"/>
</dbReference>
<dbReference type="Pfam" id="PF03947">
    <property type="entry name" value="Ribosomal_L2_C"/>
    <property type="match status" value="1"/>
</dbReference>
<dbReference type="GO" id="GO:0003735">
    <property type="term" value="F:structural constituent of ribosome"/>
    <property type="evidence" value="ECO:0007669"/>
    <property type="project" value="InterPro"/>
</dbReference>
<reference evidence="6" key="2">
    <citation type="submission" date="2021-01" db="UniProtKB">
        <authorList>
            <consortium name="EnsemblPlants"/>
        </authorList>
    </citation>
    <scope>IDENTIFICATION</scope>
</reference>
<accession>A0A7N2LGJ1</accession>
<feature type="domain" description="Large ribosomal subunit protein uL2 C-terminal" evidence="5">
    <location>
        <begin position="121"/>
        <end position="232"/>
    </location>
</feature>
<dbReference type="EMBL" id="LRBV02000004">
    <property type="status" value="NOT_ANNOTATED_CDS"/>
    <property type="molecule type" value="Genomic_DNA"/>
</dbReference>
<dbReference type="Pfam" id="PF10184">
    <property type="entry name" value="DUF2358"/>
    <property type="match status" value="1"/>
</dbReference>
<organism evidence="6 7">
    <name type="scientific">Quercus lobata</name>
    <name type="common">Valley oak</name>
    <dbReference type="NCBI Taxonomy" id="97700"/>
    <lineage>
        <taxon>Eukaryota</taxon>
        <taxon>Viridiplantae</taxon>
        <taxon>Streptophyta</taxon>
        <taxon>Embryophyta</taxon>
        <taxon>Tracheophyta</taxon>
        <taxon>Spermatophyta</taxon>
        <taxon>Magnoliopsida</taxon>
        <taxon>eudicotyledons</taxon>
        <taxon>Gunneridae</taxon>
        <taxon>Pentapetalae</taxon>
        <taxon>rosids</taxon>
        <taxon>fabids</taxon>
        <taxon>Fagales</taxon>
        <taxon>Fagaceae</taxon>
        <taxon>Quercus</taxon>
    </lineage>
</organism>
<proteinExistence type="inferred from homology"/>
<dbReference type="InterPro" id="IPR022671">
    <property type="entry name" value="Ribosomal_uL2_CS"/>
</dbReference>
<reference evidence="6 7" key="1">
    <citation type="journal article" date="2016" name="G3 (Bethesda)">
        <title>First Draft Assembly and Annotation of the Genome of a California Endemic Oak Quercus lobata Nee (Fagaceae).</title>
        <authorList>
            <person name="Sork V.L."/>
            <person name="Fitz-Gibbon S.T."/>
            <person name="Puiu D."/>
            <person name="Crepeau M."/>
            <person name="Gugger P.F."/>
            <person name="Sherman R."/>
            <person name="Stevens K."/>
            <person name="Langley C.H."/>
            <person name="Pellegrini M."/>
            <person name="Salzberg S.L."/>
        </authorList>
    </citation>
    <scope>NUCLEOTIDE SEQUENCE [LARGE SCALE GENOMIC DNA]</scope>
    <source>
        <strain evidence="6 7">cv. SW786</strain>
    </source>
</reference>
<evidence type="ECO:0000259" key="5">
    <source>
        <dbReference type="SMART" id="SM01382"/>
    </source>
</evidence>
<evidence type="ECO:0000256" key="4">
    <source>
        <dbReference type="SAM" id="MobiDB-lite"/>
    </source>
</evidence>
<dbReference type="InterPro" id="IPR014726">
    <property type="entry name" value="Ribosomal_uL2_dom3"/>
</dbReference>
<dbReference type="Proteomes" id="UP000594261">
    <property type="component" value="Chromosome 4"/>
</dbReference>
<evidence type="ECO:0000256" key="3">
    <source>
        <dbReference type="ARBA" id="ARBA00023274"/>
    </source>
</evidence>
<dbReference type="Gene3D" id="4.10.950.10">
    <property type="entry name" value="Ribosomal protein L2, domain 3"/>
    <property type="match status" value="1"/>
</dbReference>
<dbReference type="InterPro" id="IPR032710">
    <property type="entry name" value="NTF2-like_dom_sf"/>
</dbReference>
<feature type="compositionally biased region" description="Low complexity" evidence="4">
    <location>
        <begin position="42"/>
        <end position="55"/>
    </location>
</feature>
<dbReference type="GO" id="GO:1990904">
    <property type="term" value="C:ribonucleoprotein complex"/>
    <property type="evidence" value="ECO:0007669"/>
    <property type="project" value="UniProtKB-KW"/>
</dbReference>
<comment type="similarity">
    <text evidence="1">Belongs to the universal ribosomal protein uL2 family.</text>
</comment>
<dbReference type="PROSITE" id="PS00467">
    <property type="entry name" value="RIBOSOMAL_L2"/>
    <property type="match status" value="1"/>
</dbReference>
<sequence length="371" mass="41349">MTTVLSFASITPNLNSHNHSLIFRQNYHPKIYRFRCNRENPRSNSSSSSSSSPESSEPEAENALLKVAWYSSELLGIAASFFRSPSNVEAPETVVELSGDGSGVADRSLVVETIKDDFQRSYFVTGMTIHNIEITLGNGGQLARAASAVAKLIEKEGKSATLKLLSGEVRLISKNCSATVGQVGNVGVNQKSLGRAGSKCWLGKRPVVRGVVMNPVDHSHGGGEGRAPIGRMMYDMEIFNKGTIRRVLLRNLTLDAYEEDCEFADPAGSFKGLRRFKRNCTNFGSLLEKSDMKLMKWEDFEDKGIGHWRFSCILSFPWKPILSATGYTEYYFDVQSGKVCRHVEHWNVPKMTLLKQILKPSRGLWRKRKDA</sequence>
<dbReference type="EnsemblPlants" id="QL04p055069:mrna">
    <property type="protein sequence ID" value="QL04p055069:mrna"/>
    <property type="gene ID" value="QL04p055069"/>
</dbReference>
<dbReference type="Gene3D" id="2.30.30.30">
    <property type="match status" value="1"/>
</dbReference>
<name>A0A7N2LGJ1_QUELO</name>